<dbReference type="RefSeq" id="WP_152579921.1">
    <property type="nucleotide sequence ID" value="NZ_QDAG01000001.1"/>
</dbReference>
<name>A0A5N6S9S7_9BIFI</name>
<reference evidence="1 2" key="1">
    <citation type="submission" date="2018-04" db="EMBL/GenBank/DDBJ databases">
        <authorList>
            <person name="Eckel V.P."/>
            <person name="Vogel R.F."/>
        </authorList>
    </citation>
    <scope>NUCLEOTIDE SEQUENCE [LARGE SCALE GENOMIC DNA]</scope>
    <source>
        <strain evidence="2">TMW 2.1764</strain>
    </source>
</reference>
<proteinExistence type="predicted"/>
<gene>
    <name evidence="1" type="ORF">DDE84_01230</name>
</gene>
<accession>A0A5N6S9S7</accession>
<dbReference type="GeneID" id="78126325"/>
<organism evidence="1 2">
    <name type="scientific">Bifidobacterium tibiigranuli</name>
    <dbReference type="NCBI Taxonomy" id="2172043"/>
    <lineage>
        <taxon>Bacteria</taxon>
        <taxon>Bacillati</taxon>
        <taxon>Actinomycetota</taxon>
        <taxon>Actinomycetes</taxon>
        <taxon>Bifidobacteriales</taxon>
        <taxon>Bifidobacteriaceae</taxon>
        <taxon>Bifidobacterium</taxon>
    </lineage>
</organism>
<comment type="caution">
    <text evidence="1">The sequence shown here is derived from an EMBL/GenBank/DDBJ whole genome shotgun (WGS) entry which is preliminary data.</text>
</comment>
<sequence length="86" mass="9289">MRQKIIKCIKDSMDDIHADTFYAMEAILVGILLPLSLLAGCDAAPSDQGGQLRAYNVDVGHNRRVLCIADDISNSAAVSCDWGHAE</sequence>
<dbReference type="EMBL" id="QDAG01000001">
    <property type="protein sequence ID" value="KAE8130230.1"/>
    <property type="molecule type" value="Genomic_DNA"/>
</dbReference>
<keyword evidence="2" id="KW-1185">Reference proteome</keyword>
<evidence type="ECO:0000313" key="1">
    <source>
        <dbReference type="EMBL" id="KAE8130230.1"/>
    </source>
</evidence>
<dbReference type="Proteomes" id="UP000325415">
    <property type="component" value="Unassembled WGS sequence"/>
</dbReference>
<protein>
    <submittedName>
        <fullName evidence="1">Uncharacterized protein</fullName>
    </submittedName>
</protein>
<dbReference type="AlphaFoldDB" id="A0A5N6S9S7"/>
<evidence type="ECO:0000313" key="2">
    <source>
        <dbReference type="Proteomes" id="UP000325415"/>
    </source>
</evidence>